<evidence type="ECO:0000256" key="4">
    <source>
        <dbReference type="ARBA" id="ARBA00022729"/>
    </source>
</evidence>
<protein>
    <submittedName>
        <fullName evidence="11">P pilus assembly chaperone PapD</fullName>
    </submittedName>
</protein>
<evidence type="ECO:0000256" key="7">
    <source>
        <dbReference type="ARBA" id="ARBA00023319"/>
    </source>
</evidence>
<comment type="subcellular location">
    <subcellularLocation>
        <location evidence="1 8">Periplasm</location>
    </subcellularLocation>
</comment>
<dbReference type="Gene3D" id="2.60.40.10">
    <property type="entry name" value="Immunoglobulins"/>
    <property type="match status" value="2"/>
</dbReference>
<dbReference type="SUPFAM" id="SSF49354">
    <property type="entry name" value="PapD-like"/>
    <property type="match status" value="1"/>
</dbReference>
<dbReference type="Pfam" id="PF02753">
    <property type="entry name" value="PapD_C"/>
    <property type="match status" value="1"/>
</dbReference>
<dbReference type="InterPro" id="IPR016148">
    <property type="entry name" value="Pili_assmbl_chaperone_C"/>
</dbReference>
<proteinExistence type="inferred from homology"/>
<evidence type="ECO:0000313" key="11">
    <source>
        <dbReference type="EMBL" id="RDK96052.1"/>
    </source>
</evidence>
<dbReference type="FunFam" id="2.60.40.10:FF:000458">
    <property type="entry name" value="Molecular chaperone FimC"/>
    <property type="match status" value="1"/>
</dbReference>
<keyword evidence="3" id="KW-1029">Fimbrium biogenesis</keyword>
<dbReference type="InterPro" id="IPR050643">
    <property type="entry name" value="Periplasmic_pilus_chap"/>
</dbReference>
<comment type="caution">
    <text evidence="11">The sequence shown here is derived from an EMBL/GenBank/DDBJ whole genome shotgun (WGS) entry which is preliminary data.</text>
</comment>
<keyword evidence="7" id="KW-0393">Immunoglobulin domain</keyword>
<evidence type="ECO:0000256" key="1">
    <source>
        <dbReference type="ARBA" id="ARBA00004418"/>
    </source>
</evidence>
<reference evidence="11 12" key="1">
    <citation type="submission" date="2018-07" db="EMBL/GenBank/DDBJ databases">
        <title>Genomic Encyclopedia of Type Strains, Phase IV (KMG-IV): sequencing the most valuable type-strain genomes for metagenomic binning, comparative biology and taxonomic classification.</title>
        <authorList>
            <person name="Goeker M."/>
        </authorList>
    </citation>
    <scope>NUCLEOTIDE SEQUENCE [LARGE SCALE GENOMIC DNA]</scope>
    <source>
        <strain evidence="11 12">DSM 103736</strain>
    </source>
</reference>
<evidence type="ECO:0000256" key="8">
    <source>
        <dbReference type="RuleBase" id="RU003918"/>
    </source>
</evidence>
<dbReference type="EMBL" id="QRAP01000002">
    <property type="protein sequence ID" value="RDK96052.1"/>
    <property type="molecule type" value="Genomic_DNA"/>
</dbReference>
<dbReference type="InterPro" id="IPR018046">
    <property type="entry name" value="Pili_assmbl_chaperone_CS"/>
</dbReference>
<dbReference type="PANTHER" id="PTHR30251:SF2">
    <property type="entry name" value="FIMBRIAL CHAPERONE YADV-RELATED"/>
    <property type="match status" value="1"/>
</dbReference>
<dbReference type="PRINTS" id="PR00969">
    <property type="entry name" value="CHAPERONPILI"/>
</dbReference>
<keyword evidence="12" id="KW-1185">Reference proteome</keyword>
<dbReference type="InterPro" id="IPR008962">
    <property type="entry name" value="PapD-like_sf"/>
</dbReference>
<dbReference type="Proteomes" id="UP000254848">
    <property type="component" value="Unassembled WGS sequence"/>
</dbReference>
<keyword evidence="6 8" id="KW-0143">Chaperone</keyword>
<evidence type="ECO:0000313" key="12">
    <source>
        <dbReference type="Proteomes" id="UP000254848"/>
    </source>
</evidence>
<evidence type="ECO:0000259" key="9">
    <source>
        <dbReference type="Pfam" id="PF00345"/>
    </source>
</evidence>
<evidence type="ECO:0000256" key="3">
    <source>
        <dbReference type="ARBA" id="ARBA00022558"/>
    </source>
</evidence>
<dbReference type="InterPro" id="IPR016147">
    <property type="entry name" value="Pili_assmbl_chaperone_N"/>
</dbReference>
<dbReference type="InterPro" id="IPR013783">
    <property type="entry name" value="Ig-like_fold"/>
</dbReference>
<name>A0A370R2A8_9GAMM</name>
<keyword evidence="4" id="KW-0732">Signal</keyword>
<dbReference type="GO" id="GO:0071555">
    <property type="term" value="P:cell wall organization"/>
    <property type="evidence" value="ECO:0007669"/>
    <property type="project" value="InterPro"/>
</dbReference>
<dbReference type="InterPro" id="IPR001829">
    <property type="entry name" value="Pili_assmbl_chaperone_bac"/>
</dbReference>
<feature type="domain" description="Pili assembly chaperone N-terminal" evidence="9">
    <location>
        <begin position="28"/>
        <end position="150"/>
    </location>
</feature>
<organism evidence="11 12">
    <name type="scientific">Enterobacillus tribolii</name>
    <dbReference type="NCBI Taxonomy" id="1487935"/>
    <lineage>
        <taxon>Bacteria</taxon>
        <taxon>Pseudomonadati</taxon>
        <taxon>Pseudomonadota</taxon>
        <taxon>Gammaproteobacteria</taxon>
        <taxon>Enterobacterales</taxon>
        <taxon>Hafniaceae</taxon>
        <taxon>Enterobacillus</taxon>
    </lineage>
</organism>
<comment type="similarity">
    <text evidence="2 8">Belongs to the periplasmic pilus chaperone family.</text>
</comment>
<dbReference type="SUPFAM" id="SSF49584">
    <property type="entry name" value="Periplasmic chaperone C-domain"/>
    <property type="match status" value="1"/>
</dbReference>
<evidence type="ECO:0000256" key="2">
    <source>
        <dbReference type="ARBA" id="ARBA00007399"/>
    </source>
</evidence>
<keyword evidence="5" id="KW-0574">Periplasm</keyword>
<accession>A0A370R2A8</accession>
<dbReference type="Pfam" id="PF00345">
    <property type="entry name" value="PapD_N"/>
    <property type="match status" value="1"/>
</dbReference>
<evidence type="ECO:0000259" key="10">
    <source>
        <dbReference type="Pfam" id="PF02753"/>
    </source>
</evidence>
<gene>
    <name evidence="11" type="ORF">C8D90_102539</name>
</gene>
<dbReference type="InterPro" id="IPR036316">
    <property type="entry name" value="Pili_assmbl_chap_C_dom_sf"/>
</dbReference>
<feature type="domain" description="Pili assembly chaperone C-terminal" evidence="10">
    <location>
        <begin position="176"/>
        <end position="240"/>
    </location>
</feature>
<evidence type="ECO:0000256" key="6">
    <source>
        <dbReference type="ARBA" id="ARBA00023186"/>
    </source>
</evidence>
<dbReference type="OrthoDB" id="9131059at2"/>
<dbReference type="GO" id="GO:0030288">
    <property type="term" value="C:outer membrane-bounded periplasmic space"/>
    <property type="evidence" value="ECO:0007669"/>
    <property type="project" value="InterPro"/>
</dbReference>
<evidence type="ECO:0000256" key="5">
    <source>
        <dbReference type="ARBA" id="ARBA00022764"/>
    </source>
</evidence>
<dbReference type="PROSITE" id="PS00635">
    <property type="entry name" value="PILI_CHAPERONE"/>
    <property type="match status" value="1"/>
</dbReference>
<dbReference type="AlphaFoldDB" id="A0A370R2A8"/>
<dbReference type="PANTHER" id="PTHR30251">
    <property type="entry name" value="PILUS ASSEMBLY CHAPERONE"/>
    <property type="match status" value="1"/>
</dbReference>
<sequence length="259" mass="28497">MEIGNLMFSKITGIFFTFALLTNVASAGMTITGTRIIFPSDEREVTVRTNNRGASPSLVQVWVDDGKVGGDINKVNTPFVVTPPVYRVEPGKGQSVRLVYNGMSLPQDRESVFWFNMLEVPPVDKKAKNADVLELAFRTRIKIFYRPSSLKSSSINDLDKLTWQQVNTNKGRGIKVSNPTPYYVSFESASIEAGNRKYALETEMVEPFGSKTFSVSGNQSVSTAINSIDINILNDYGATVNQKLVAQGGGFIHRNAIKG</sequence>